<feature type="transmembrane region" description="Helical" evidence="1">
    <location>
        <begin position="297"/>
        <end position="317"/>
    </location>
</feature>
<keyword evidence="1" id="KW-0812">Transmembrane</keyword>
<dbReference type="STRING" id="29561.MM26B8_01420"/>
<sequence>MSRDINLGKFWKDKQSEKSIWNRKEYFIREKTIIAKVYDESLEENKEEITVLKENVEPKEQISESFKQEEMILEENSLTKENNFVEEKTTYLETDNLTLEKNEEEIKNKKVKKVKLFVQRDMVKTSYFLPIIFLIIFIIYLIFTWILFDAGGNVKLFTYISGADKPSQFALLGFHYSKWLTTFFISVNNGTSATEASYLLNLSNSATNGTTIFAFFLFILFIALLATTVFLMIWKIIPLIKNSFTYGIVAIAITALIILFTILLITAAPSSKLSYAEVNKVVSEGQNEPTIDNNGKWLGYFLMSLLIISSGFGIYIFKMGQSNPKLAA</sequence>
<feature type="transmembrane region" description="Helical" evidence="1">
    <location>
        <begin position="212"/>
        <end position="234"/>
    </location>
</feature>
<dbReference type="EMBL" id="JZXN01000014">
    <property type="protein sequence ID" value="KKB26928.1"/>
    <property type="molecule type" value="Genomic_DNA"/>
</dbReference>
<accession>A0A0F5H139</accession>
<keyword evidence="3" id="KW-1185">Reference proteome</keyword>
<proteinExistence type="predicted"/>
<keyword evidence="1" id="KW-0472">Membrane</keyword>
<feature type="transmembrane region" description="Helical" evidence="1">
    <location>
        <begin position="127"/>
        <end position="148"/>
    </location>
</feature>
<reference evidence="2 3" key="1">
    <citation type="submission" date="2015-03" db="EMBL/GenBank/DDBJ databases">
        <title>Genome sequence of Mycoplasma meleagridis strain ATCC 25294.</title>
        <authorList>
            <person name="Yacoub E."/>
            <person name="Blanchard A."/>
            <person name="Sirand-Pugnet P."/>
            <person name="Mardassi B.B.A."/>
        </authorList>
    </citation>
    <scope>NUCLEOTIDE SEQUENCE [LARGE SCALE GENOMIC DNA]</scope>
    <source>
        <strain evidence="2 3">ATCC 25294</strain>
    </source>
</reference>
<comment type="caution">
    <text evidence="2">The sequence shown here is derived from an EMBL/GenBank/DDBJ whole genome shotgun (WGS) entry which is preliminary data.</text>
</comment>
<feature type="transmembrane region" description="Helical" evidence="1">
    <location>
        <begin position="246"/>
        <end position="268"/>
    </location>
</feature>
<dbReference type="PATRIC" id="fig|1264554.4.peg.335"/>
<gene>
    <name evidence="2" type="ORF">MMELEA_03780</name>
</gene>
<dbReference type="Proteomes" id="UP000033750">
    <property type="component" value="Unassembled WGS sequence"/>
</dbReference>
<keyword evidence="1" id="KW-1133">Transmembrane helix</keyword>
<evidence type="ECO:0000313" key="3">
    <source>
        <dbReference type="Proteomes" id="UP000033750"/>
    </source>
</evidence>
<evidence type="ECO:0000313" key="2">
    <source>
        <dbReference type="EMBL" id="KKB26928.1"/>
    </source>
</evidence>
<dbReference type="RefSeq" id="WP_046096819.1">
    <property type="nucleotide sequence ID" value="NZ_JZXN01000014.1"/>
</dbReference>
<protein>
    <submittedName>
        <fullName evidence="2">Uncharacterized protein</fullName>
    </submittedName>
</protein>
<evidence type="ECO:0000256" key="1">
    <source>
        <dbReference type="SAM" id="Phobius"/>
    </source>
</evidence>
<organism evidence="2 3">
    <name type="scientific">Mycoplasmopsis meleagridis ATCC 25294</name>
    <dbReference type="NCBI Taxonomy" id="1264554"/>
    <lineage>
        <taxon>Bacteria</taxon>
        <taxon>Bacillati</taxon>
        <taxon>Mycoplasmatota</taxon>
        <taxon>Mycoplasmoidales</taxon>
        <taxon>Metamycoplasmataceae</taxon>
        <taxon>Mycoplasmopsis</taxon>
    </lineage>
</organism>
<dbReference type="AlphaFoldDB" id="A0A0F5H139"/>
<name>A0A0F5H139_9BACT</name>